<reference evidence="3" key="1">
    <citation type="submission" date="2022-07" db="EMBL/GenBank/DDBJ databases">
        <title>Draft genome sequence of Zalerion maritima ATCC 34329, a (micro)plastics degrading marine fungus.</title>
        <authorList>
            <person name="Paco A."/>
            <person name="Goncalves M.F.M."/>
            <person name="Rocha-Santos T.A.P."/>
            <person name="Alves A."/>
        </authorList>
    </citation>
    <scope>NUCLEOTIDE SEQUENCE</scope>
    <source>
        <strain evidence="3">ATCC 34329</strain>
    </source>
</reference>
<feature type="transmembrane region" description="Helical" evidence="2">
    <location>
        <begin position="119"/>
        <end position="150"/>
    </location>
</feature>
<keyword evidence="2" id="KW-1133">Transmembrane helix</keyword>
<name>A0AAD5RH93_9PEZI</name>
<proteinExistence type="predicted"/>
<accession>A0AAD5RH93</accession>
<sequence length="183" mass="20302">MKPQSVSRKHHQGLPSEDIGGQTARWYERGLLSLLPQVDSVAEFQHLLDGASSQLMEDGVGKHLGSIATGRVEQARWDQLCDRIAVLLCMVAGLVAGLIACTAVFLSRHCPSFHRLVRALFGLCFIDYIDASSALSILASEVYVVAFHAVRRDRASHLERFAEALPEEERARILLVLFFDEES</sequence>
<keyword evidence="2" id="KW-0472">Membrane</keyword>
<feature type="region of interest" description="Disordered" evidence="1">
    <location>
        <begin position="1"/>
        <end position="20"/>
    </location>
</feature>
<feature type="transmembrane region" description="Helical" evidence="2">
    <location>
        <begin position="84"/>
        <end position="107"/>
    </location>
</feature>
<organism evidence="3 4">
    <name type="scientific">Zalerion maritima</name>
    <dbReference type="NCBI Taxonomy" id="339359"/>
    <lineage>
        <taxon>Eukaryota</taxon>
        <taxon>Fungi</taxon>
        <taxon>Dikarya</taxon>
        <taxon>Ascomycota</taxon>
        <taxon>Pezizomycotina</taxon>
        <taxon>Sordariomycetes</taxon>
        <taxon>Lulworthiomycetidae</taxon>
        <taxon>Lulworthiales</taxon>
        <taxon>Lulworthiaceae</taxon>
        <taxon>Zalerion</taxon>
    </lineage>
</organism>
<evidence type="ECO:0000313" key="3">
    <source>
        <dbReference type="EMBL" id="KAJ2893699.1"/>
    </source>
</evidence>
<dbReference type="AlphaFoldDB" id="A0AAD5RH93"/>
<comment type="caution">
    <text evidence="3">The sequence shown here is derived from an EMBL/GenBank/DDBJ whole genome shotgun (WGS) entry which is preliminary data.</text>
</comment>
<gene>
    <name evidence="3" type="ORF">MKZ38_008323</name>
</gene>
<dbReference type="EMBL" id="JAKWBI020000577">
    <property type="protein sequence ID" value="KAJ2893699.1"/>
    <property type="molecule type" value="Genomic_DNA"/>
</dbReference>
<keyword evidence="2" id="KW-0812">Transmembrane</keyword>
<keyword evidence="4" id="KW-1185">Reference proteome</keyword>
<evidence type="ECO:0000256" key="1">
    <source>
        <dbReference type="SAM" id="MobiDB-lite"/>
    </source>
</evidence>
<dbReference type="Proteomes" id="UP001201980">
    <property type="component" value="Unassembled WGS sequence"/>
</dbReference>
<protein>
    <submittedName>
        <fullName evidence="3">Uncharacterized protein</fullName>
    </submittedName>
</protein>
<evidence type="ECO:0000313" key="4">
    <source>
        <dbReference type="Proteomes" id="UP001201980"/>
    </source>
</evidence>
<evidence type="ECO:0000256" key="2">
    <source>
        <dbReference type="SAM" id="Phobius"/>
    </source>
</evidence>